<dbReference type="EMBL" id="JAUUTY010000006">
    <property type="protein sequence ID" value="KAK1618735.1"/>
    <property type="molecule type" value="Genomic_DNA"/>
</dbReference>
<gene>
    <name evidence="2" type="ORF">QYE76_024252</name>
</gene>
<keyword evidence="3" id="KW-1185">Reference proteome</keyword>
<evidence type="ECO:0000313" key="3">
    <source>
        <dbReference type="Proteomes" id="UP001231189"/>
    </source>
</evidence>
<proteinExistence type="predicted"/>
<protein>
    <submittedName>
        <fullName evidence="2">Uncharacterized protein</fullName>
    </submittedName>
</protein>
<reference evidence="2" key="1">
    <citation type="submission" date="2023-07" db="EMBL/GenBank/DDBJ databases">
        <title>A chromosome-level genome assembly of Lolium multiflorum.</title>
        <authorList>
            <person name="Chen Y."/>
            <person name="Copetti D."/>
            <person name="Kolliker R."/>
            <person name="Studer B."/>
        </authorList>
    </citation>
    <scope>NUCLEOTIDE SEQUENCE</scope>
    <source>
        <strain evidence="2">02402/16</strain>
        <tissue evidence="2">Leaf</tissue>
    </source>
</reference>
<evidence type="ECO:0000256" key="1">
    <source>
        <dbReference type="SAM" id="MobiDB-lite"/>
    </source>
</evidence>
<dbReference type="Proteomes" id="UP001231189">
    <property type="component" value="Unassembled WGS sequence"/>
</dbReference>
<comment type="caution">
    <text evidence="2">The sequence shown here is derived from an EMBL/GenBank/DDBJ whole genome shotgun (WGS) entry which is preliminary data.</text>
</comment>
<sequence>MSSAGRGQAAVPPPPPPPASSSDEEFDDDDNTDDLLDPVRDAKALAEAEKEAEEERAAHAAFRRRDGTPQGGGRRSRRERRLRLRHLMRAIVESFETLKDDDANARLRQCLLEDEAAHRALAVAREAAKKQTRKRRNDGTGPPGSK</sequence>
<accession>A0AAD8RC24</accession>
<feature type="region of interest" description="Disordered" evidence="1">
    <location>
        <begin position="1"/>
        <end position="80"/>
    </location>
</feature>
<evidence type="ECO:0000313" key="2">
    <source>
        <dbReference type="EMBL" id="KAK1618735.1"/>
    </source>
</evidence>
<feature type="compositionally biased region" description="Acidic residues" evidence="1">
    <location>
        <begin position="22"/>
        <end position="36"/>
    </location>
</feature>
<dbReference type="AlphaFoldDB" id="A0AAD8RC24"/>
<feature type="region of interest" description="Disordered" evidence="1">
    <location>
        <begin position="124"/>
        <end position="146"/>
    </location>
</feature>
<organism evidence="2 3">
    <name type="scientific">Lolium multiflorum</name>
    <name type="common">Italian ryegrass</name>
    <name type="synonym">Lolium perenne subsp. multiflorum</name>
    <dbReference type="NCBI Taxonomy" id="4521"/>
    <lineage>
        <taxon>Eukaryota</taxon>
        <taxon>Viridiplantae</taxon>
        <taxon>Streptophyta</taxon>
        <taxon>Embryophyta</taxon>
        <taxon>Tracheophyta</taxon>
        <taxon>Spermatophyta</taxon>
        <taxon>Magnoliopsida</taxon>
        <taxon>Liliopsida</taxon>
        <taxon>Poales</taxon>
        <taxon>Poaceae</taxon>
        <taxon>BOP clade</taxon>
        <taxon>Pooideae</taxon>
        <taxon>Poodae</taxon>
        <taxon>Poeae</taxon>
        <taxon>Poeae Chloroplast Group 2 (Poeae type)</taxon>
        <taxon>Loliodinae</taxon>
        <taxon>Loliinae</taxon>
        <taxon>Lolium</taxon>
    </lineage>
</organism>
<feature type="compositionally biased region" description="Basic and acidic residues" evidence="1">
    <location>
        <begin position="37"/>
        <end position="67"/>
    </location>
</feature>
<name>A0AAD8RC24_LOLMU</name>